<evidence type="ECO:0000256" key="1">
    <source>
        <dbReference type="SAM" id="MobiDB-lite"/>
    </source>
</evidence>
<name>A0ABR3BY81_9PEZI</name>
<dbReference type="EMBL" id="JAJVCZ030000012">
    <property type="protein sequence ID" value="KAL0253338.1"/>
    <property type="molecule type" value="Genomic_DNA"/>
</dbReference>
<proteinExistence type="predicted"/>
<evidence type="ECO:0000313" key="2">
    <source>
        <dbReference type="EMBL" id="KAL0253338.1"/>
    </source>
</evidence>
<feature type="region of interest" description="Disordered" evidence="1">
    <location>
        <begin position="157"/>
        <end position="229"/>
    </location>
</feature>
<accession>A0ABR3BY81</accession>
<gene>
    <name evidence="2" type="ORF">SLS55_010313</name>
</gene>
<protein>
    <submittedName>
        <fullName evidence="2">Uncharacterized protein</fullName>
    </submittedName>
</protein>
<reference evidence="2 3" key="1">
    <citation type="submission" date="2024-02" db="EMBL/GenBank/DDBJ databases">
        <title>De novo assembly and annotation of 12 fungi associated with fruit tree decline syndrome in Ontario, Canada.</title>
        <authorList>
            <person name="Sulman M."/>
            <person name="Ellouze W."/>
            <person name="Ilyukhin E."/>
        </authorList>
    </citation>
    <scope>NUCLEOTIDE SEQUENCE [LARGE SCALE GENOMIC DNA]</scope>
    <source>
        <strain evidence="2 3">FDS-637</strain>
    </source>
</reference>
<keyword evidence="3" id="KW-1185">Reference proteome</keyword>
<evidence type="ECO:0000313" key="3">
    <source>
        <dbReference type="Proteomes" id="UP001430584"/>
    </source>
</evidence>
<dbReference type="RefSeq" id="XP_066627982.1">
    <property type="nucleotide sequence ID" value="XM_066781699.1"/>
</dbReference>
<comment type="caution">
    <text evidence="2">The sequence shown here is derived from an EMBL/GenBank/DDBJ whole genome shotgun (WGS) entry which is preliminary data.</text>
</comment>
<dbReference type="Proteomes" id="UP001430584">
    <property type="component" value="Unassembled WGS sequence"/>
</dbReference>
<sequence>MDLWIIPKERLRRTPITRFSLDADRISSVEAITDIPGQVASIVAWDVVGVRLKVEDPGSRIRSPPDFELTPRDETSADALRLLHAIAHTHVVTFYVPSEIFTGTYIASLCAIAQQKNWRQSFRVSLKDNIIDGAMFLLHTTLEANIAASAEEGSAIVSCPSHDTPSLPPSDLPDEPFPKRRRLENSIGADRLNAMRDRMRQTMEERNAEKDGQRKQQAADRSVQDQSREDYYAEWRKDIGEKIAQRKQEKAEWRKQVNEGIQEKLRQIEEDNQRRMEKTEARILTKLDEHMEKFEQDFNAHEAMAAARVEIHDWATGKMRNVADQILEDINEAKSTMGV</sequence>
<feature type="compositionally biased region" description="Basic and acidic residues" evidence="1">
    <location>
        <begin position="193"/>
        <end position="229"/>
    </location>
</feature>
<dbReference type="GeneID" id="92014398"/>
<organism evidence="2 3">
    <name type="scientific">Diplodia seriata</name>
    <dbReference type="NCBI Taxonomy" id="420778"/>
    <lineage>
        <taxon>Eukaryota</taxon>
        <taxon>Fungi</taxon>
        <taxon>Dikarya</taxon>
        <taxon>Ascomycota</taxon>
        <taxon>Pezizomycotina</taxon>
        <taxon>Dothideomycetes</taxon>
        <taxon>Dothideomycetes incertae sedis</taxon>
        <taxon>Botryosphaeriales</taxon>
        <taxon>Botryosphaeriaceae</taxon>
        <taxon>Diplodia</taxon>
    </lineage>
</organism>